<reference evidence="5" key="2">
    <citation type="submission" date="2021-04" db="EMBL/GenBank/DDBJ databases">
        <title>Isolation and genomic analysis of the ibuprofen-degrading bacterium Sphingomonas strain MPO218.</title>
        <authorList>
            <person name="Aulestia M."/>
            <person name="Flores A."/>
            <person name="Mangas E.L."/>
            <person name="Perez-Pulido A.J."/>
            <person name="Santero E."/>
            <person name="Camacho E.M."/>
        </authorList>
    </citation>
    <scope>NUCLEOTIDE SEQUENCE</scope>
    <source>
        <strain evidence="5">MPO218</strain>
    </source>
</reference>
<dbReference type="SUPFAM" id="SSF46894">
    <property type="entry name" value="C-terminal effector domain of the bipartite response regulators"/>
    <property type="match status" value="1"/>
</dbReference>
<dbReference type="Gene3D" id="1.25.40.10">
    <property type="entry name" value="Tetratricopeptide repeat domain"/>
    <property type="match status" value="1"/>
</dbReference>
<dbReference type="SUPFAM" id="SSF52540">
    <property type="entry name" value="P-loop containing nucleoside triphosphate hydrolases"/>
    <property type="match status" value="1"/>
</dbReference>
<protein>
    <submittedName>
        <fullName evidence="5">LuxR family transcriptional regulator</fullName>
    </submittedName>
</protein>
<dbReference type="InterPro" id="IPR036388">
    <property type="entry name" value="WH-like_DNA-bd_sf"/>
</dbReference>
<accession>A0A975D542</accession>
<dbReference type="AlphaFoldDB" id="A0A975D542"/>
<dbReference type="PANTHER" id="PTHR44688:SF25">
    <property type="entry name" value="HTH LUXR-TYPE DOMAIN-CONTAINING PROTEIN"/>
    <property type="match status" value="1"/>
</dbReference>
<dbReference type="InterPro" id="IPR016032">
    <property type="entry name" value="Sig_transdc_resp-reg_C-effctor"/>
</dbReference>
<dbReference type="Pfam" id="PF00196">
    <property type="entry name" value="GerE"/>
    <property type="match status" value="1"/>
</dbReference>
<dbReference type="InterPro" id="IPR011990">
    <property type="entry name" value="TPR-like_helical_dom_sf"/>
</dbReference>
<dbReference type="GO" id="GO:0003677">
    <property type="term" value="F:DNA binding"/>
    <property type="evidence" value="ECO:0007669"/>
    <property type="project" value="UniProtKB-KW"/>
</dbReference>
<sequence>MAAHFSAALTKFTPPVNWGRTMARPRLLAMASAFEDKRLVLVTAAAGSGKTTFMSQWYAALGEQGRLVAWLSLDERDRNPGRLLSLLAESLRLAADEAQLSGERFALNGFELQSDDFIDSFVNAVSLLGQRTAVFVDDYYLAATPENDLVLREILRLAPPNLLIVLSSRAYPDLGLARLRAYSAMAEVDFDQLRFDGDEATAFMRDVHGIDIGRSGGELFCTRTEGWIAGLQLASLSLKGREGHVELLENFAGSRREVADYLSSFVLDEQSADVRDFLFRTALLDRFDCDLAGAVTGIADAQGMIELVEAANLFIVPLDDQQRWYRYHHLFQDFLRGRAPREGIDLPAVYAAAVRHCEECGLGEDAVAYALASRDEAKAADLIAESAMALIYKGDIPRLASWLESVSESVMQSHPRLPTIRCWALFHAGQWEAGEAALGEIAQRRGDGGDTAEIELLDVAMRVAADELEDILVRGGELVDRLEDSAPFLAGTLANFVTMSRIGIGDYETAWSFCDKAGTLLLRADCPYGYIFSRCTRAICLIAEGKADVADAELAKAEQLANRTAGNISFAAALCRGWRGACAYERGDLLTARQQLEFAVPLIRRCGNIEIQRRLAVYLSRTCAALGDRAAAHDVLDELAASRHGDSAGKTRTTVAAERIRLLLGEEDVRQLRLVWAELDRFAAREGVLPDRLLFDVEISRLRMMIAEGRWGEAAGATPRLAAWLERRQNSARPRAELLLVEAQIQLGRQDAAASRLARQARVTGERFPMVFREAPDPVQALLNGDWDGEGTGPETSDALQLAATEHGLSAREGEILSLVIEGHKNKWIARRLGLSEHTVKWHVRNVLEKLGAPNRASAGAMVRHLELASSRAAAGRR</sequence>
<dbReference type="CDD" id="cd06170">
    <property type="entry name" value="LuxR_C_like"/>
    <property type="match status" value="1"/>
</dbReference>
<dbReference type="PROSITE" id="PS50043">
    <property type="entry name" value="HTH_LUXR_2"/>
    <property type="match status" value="1"/>
</dbReference>
<dbReference type="InterPro" id="IPR000792">
    <property type="entry name" value="Tscrpt_reg_LuxR_C"/>
</dbReference>
<dbReference type="Gene3D" id="1.10.10.10">
    <property type="entry name" value="Winged helix-like DNA-binding domain superfamily/Winged helix DNA-binding domain"/>
    <property type="match status" value="1"/>
</dbReference>
<evidence type="ECO:0000256" key="1">
    <source>
        <dbReference type="ARBA" id="ARBA00023015"/>
    </source>
</evidence>
<keyword evidence="2" id="KW-0238">DNA-binding</keyword>
<evidence type="ECO:0000256" key="3">
    <source>
        <dbReference type="ARBA" id="ARBA00023163"/>
    </source>
</evidence>
<dbReference type="InterPro" id="IPR027417">
    <property type="entry name" value="P-loop_NTPase"/>
</dbReference>
<dbReference type="Pfam" id="PF25873">
    <property type="entry name" value="WHD_MalT"/>
    <property type="match status" value="1"/>
</dbReference>
<dbReference type="GO" id="GO:0006355">
    <property type="term" value="P:regulation of DNA-templated transcription"/>
    <property type="evidence" value="ECO:0007669"/>
    <property type="project" value="InterPro"/>
</dbReference>
<evidence type="ECO:0000313" key="5">
    <source>
        <dbReference type="EMBL" id="QTH23285.1"/>
    </source>
</evidence>
<dbReference type="PROSITE" id="PS00622">
    <property type="entry name" value="HTH_LUXR_1"/>
    <property type="match status" value="1"/>
</dbReference>
<dbReference type="PANTHER" id="PTHR44688">
    <property type="entry name" value="DNA-BINDING TRANSCRIPTIONAL ACTIVATOR DEVR_DOSR"/>
    <property type="match status" value="1"/>
</dbReference>
<gene>
    <name evidence="5" type="ORF">HRJ34_07240</name>
</gene>
<evidence type="ECO:0000256" key="2">
    <source>
        <dbReference type="ARBA" id="ARBA00023125"/>
    </source>
</evidence>
<dbReference type="Proteomes" id="UP000664914">
    <property type="component" value="Chromosome"/>
</dbReference>
<dbReference type="SMART" id="SM00421">
    <property type="entry name" value="HTH_LUXR"/>
    <property type="match status" value="1"/>
</dbReference>
<dbReference type="EMBL" id="CP059319">
    <property type="protein sequence ID" value="QTH23285.1"/>
    <property type="molecule type" value="Genomic_DNA"/>
</dbReference>
<name>A0A975D542_9SPHN</name>
<keyword evidence="3" id="KW-0804">Transcription</keyword>
<feature type="domain" description="HTH luxR-type" evidence="4">
    <location>
        <begin position="802"/>
        <end position="867"/>
    </location>
</feature>
<dbReference type="InterPro" id="IPR059106">
    <property type="entry name" value="WHD_MalT"/>
</dbReference>
<dbReference type="Gene3D" id="3.40.50.300">
    <property type="entry name" value="P-loop containing nucleotide triphosphate hydrolases"/>
    <property type="match status" value="1"/>
</dbReference>
<organism evidence="5 6">
    <name type="scientific">Rhizorhabdus wittichii</name>
    <dbReference type="NCBI Taxonomy" id="160791"/>
    <lineage>
        <taxon>Bacteria</taxon>
        <taxon>Pseudomonadati</taxon>
        <taxon>Pseudomonadota</taxon>
        <taxon>Alphaproteobacteria</taxon>
        <taxon>Sphingomonadales</taxon>
        <taxon>Sphingomonadaceae</taxon>
        <taxon>Rhizorhabdus</taxon>
    </lineage>
</organism>
<evidence type="ECO:0000259" key="4">
    <source>
        <dbReference type="PROSITE" id="PS50043"/>
    </source>
</evidence>
<keyword evidence="1" id="KW-0805">Transcription regulation</keyword>
<dbReference type="SUPFAM" id="SSF48452">
    <property type="entry name" value="TPR-like"/>
    <property type="match status" value="1"/>
</dbReference>
<reference evidence="5" key="1">
    <citation type="submission" date="2020-07" db="EMBL/GenBank/DDBJ databases">
        <authorList>
            <person name="Camacho E."/>
        </authorList>
    </citation>
    <scope>NUCLEOTIDE SEQUENCE</scope>
    <source>
        <strain evidence="5">MPO218</strain>
    </source>
</reference>
<evidence type="ECO:0000313" key="6">
    <source>
        <dbReference type="Proteomes" id="UP000664914"/>
    </source>
</evidence>
<proteinExistence type="predicted"/>
<dbReference type="PRINTS" id="PR00038">
    <property type="entry name" value="HTHLUXR"/>
</dbReference>